<reference evidence="8" key="1">
    <citation type="submission" date="2022-10" db="EMBL/GenBank/DDBJ databases">
        <authorList>
            <person name="Koch H."/>
        </authorList>
    </citation>
    <scope>NUCLEOTIDE SEQUENCE</scope>
    <source>
        <strain evidence="8">DNF</strain>
    </source>
</reference>
<evidence type="ECO:0000256" key="1">
    <source>
        <dbReference type="ARBA" id="ARBA00022490"/>
    </source>
</evidence>
<dbReference type="NCBIfam" id="TIGR00250">
    <property type="entry name" value="RNAse_H_YqgF"/>
    <property type="match status" value="1"/>
</dbReference>
<comment type="function">
    <text evidence="5">Could be a nuclease involved in processing of the 5'-end of pre-16S rRNA.</text>
</comment>
<name>A0AA86MZ57_9BACT</name>
<dbReference type="GO" id="GO:0000967">
    <property type="term" value="P:rRNA 5'-end processing"/>
    <property type="evidence" value="ECO:0007669"/>
    <property type="project" value="UniProtKB-UniRule"/>
</dbReference>
<organism evidence="8 9">
    <name type="scientific">Nitrospira tepida</name>
    <dbReference type="NCBI Taxonomy" id="2973512"/>
    <lineage>
        <taxon>Bacteria</taxon>
        <taxon>Pseudomonadati</taxon>
        <taxon>Nitrospirota</taxon>
        <taxon>Nitrospiria</taxon>
        <taxon>Nitrospirales</taxon>
        <taxon>Nitrospiraceae</taxon>
        <taxon>Nitrospira</taxon>
    </lineage>
</organism>
<feature type="domain" description="YqgF/RNase H-like" evidence="7">
    <location>
        <begin position="3"/>
        <end position="103"/>
    </location>
</feature>
<evidence type="ECO:0000259" key="7">
    <source>
        <dbReference type="SMART" id="SM00732"/>
    </source>
</evidence>
<evidence type="ECO:0000256" key="3">
    <source>
        <dbReference type="ARBA" id="ARBA00022722"/>
    </source>
</evidence>
<dbReference type="InterPro" id="IPR006641">
    <property type="entry name" value="YqgF/RNaseH-like_dom"/>
</dbReference>
<protein>
    <recommendedName>
        <fullName evidence="5">Putative pre-16S rRNA nuclease</fullName>
        <ecNumber evidence="5">3.1.-.-</ecNumber>
    </recommendedName>
</protein>
<keyword evidence="1 5" id="KW-0963">Cytoplasm</keyword>
<dbReference type="Proteomes" id="UP001179121">
    <property type="component" value="Chromosome"/>
</dbReference>
<keyword evidence="9" id="KW-1185">Reference proteome</keyword>
<evidence type="ECO:0000313" key="9">
    <source>
        <dbReference type="Proteomes" id="UP001179121"/>
    </source>
</evidence>
<dbReference type="PANTHER" id="PTHR33317:SF4">
    <property type="entry name" value="POLYNUCLEOTIDYL TRANSFERASE, RIBONUCLEASE H-LIKE SUPERFAMILY PROTEIN"/>
    <property type="match status" value="1"/>
</dbReference>
<dbReference type="AlphaFoldDB" id="A0AA86MZ57"/>
<feature type="compositionally biased region" description="Polar residues" evidence="6">
    <location>
        <begin position="137"/>
        <end position="151"/>
    </location>
</feature>
<accession>A0AA86MZ57</accession>
<evidence type="ECO:0000256" key="5">
    <source>
        <dbReference type="HAMAP-Rule" id="MF_00651"/>
    </source>
</evidence>
<comment type="similarity">
    <text evidence="5">Belongs to the YqgF HJR family.</text>
</comment>
<dbReference type="GO" id="GO:0004518">
    <property type="term" value="F:nuclease activity"/>
    <property type="evidence" value="ECO:0007669"/>
    <property type="project" value="UniProtKB-KW"/>
</dbReference>
<dbReference type="SUPFAM" id="SSF53098">
    <property type="entry name" value="Ribonuclease H-like"/>
    <property type="match status" value="1"/>
</dbReference>
<dbReference type="InterPro" id="IPR037027">
    <property type="entry name" value="YqgF/RNaseH-like_dom_sf"/>
</dbReference>
<dbReference type="GO" id="GO:0016788">
    <property type="term" value="F:hydrolase activity, acting on ester bonds"/>
    <property type="evidence" value="ECO:0007669"/>
    <property type="project" value="UniProtKB-UniRule"/>
</dbReference>
<keyword evidence="2 5" id="KW-0690">Ribosome biogenesis</keyword>
<dbReference type="SMART" id="SM00732">
    <property type="entry name" value="YqgFc"/>
    <property type="match status" value="1"/>
</dbReference>
<dbReference type="Pfam" id="PF03652">
    <property type="entry name" value="RuvX"/>
    <property type="match status" value="1"/>
</dbReference>
<dbReference type="EMBL" id="OX365700">
    <property type="protein sequence ID" value="CAI4031768.1"/>
    <property type="molecule type" value="Genomic_DNA"/>
</dbReference>
<dbReference type="HAMAP" id="MF_00651">
    <property type="entry name" value="Nuclease_YqgF"/>
    <property type="match status" value="1"/>
</dbReference>
<proteinExistence type="inferred from homology"/>
<comment type="subcellular location">
    <subcellularLocation>
        <location evidence="5">Cytoplasm</location>
    </subcellularLocation>
</comment>
<dbReference type="Gene3D" id="3.30.420.140">
    <property type="entry name" value="YqgF/RNase H-like domain"/>
    <property type="match status" value="1"/>
</dbReference>
<dbReference type="KEGG" id="nti:DNFV4_02187"/>
<evidence type="ECO:0000256" key="4">
    <source>
        <dbReference type="ARBA" id="ARBA00022801"/>
    </source>
</evidence>
<dbReference type="EC" id="3.1.-.-" evidence="5"/>
<dbReference type="InterPro" id="IPR005227">
    <property type="entry name" value="YqgF"/>
</dbReference>
<evidence type="ECO:0000313" key="8">
    <source>
        <dbReference type="EMBL" id="CAI4031768.1"/>
    </source>
</evidence>
<evidence type="ECO:0000256" key="2">
    <source>
        <dbReference type="ARBA" id="ARBA00022517"/>
    </source>
</evidence>
<keyword evidence="4 5" id="KW-0378">Hydrolase</keyword>
<dbReference type="GO" id="GO:0005829">
    <property type="term" value="C:cytosol"/>
    <property type="evidence" value="ECO:0007669"/>
    <property type="project" value="TreeGrafter"/>
</dbReference>
<sequence>MGKRILALDYGTKRIGVALSDELGWTAQPLETYRRRTLEADLAHIATLVREHEAGKVVLGLPIRTTGELGPEAAVVEDFRRLLQPVLSVPIVTWDERHTTQSAEELLIEADLSRAKRRQVVDRVAAAILLQSYLAGQTSRAAHADSSTTPDAPSAEDWPTDDSGSRNGGAPSG</sequence>
<gene>
    <name evidence="8" type="ORF">DNFV4_02187</name>
</gene>
<dbReference type="CDD" id="cd16964">
    <property type="entry name" value="YqgF"/>
    <property type="match status" value="1"/>
</dbReference>
<dbReference type="PANTHER" id="PTHR33317">
    <property type="entry name" value="POLYNUCLEOTIDYL TRANSFERASE, RIBONUCLEASE H-LIKE SUPERFAMILY PROTEIN"/>
    <property type="match status" value="1"/>
</dbReference>
<dbReference type="InterPro" id="IPR012337">
    <property type="entry name" value="RNaseH-like_sf"/>
</dbReference>
<keyword evidence="3 5" id="KW-0540">Nuclease</keyword>
<evidence type="ECO:0000256" key="6">
    <source>
        <dbReference type="SAM" id="MobiDB-lite"/>
    </source>
</evidence>
<feature type="region of interest" description="Disordered" evidence="6">
    <location>
        <begin position="137"/>
        <end position="173"/>
    </location>
</feature>